<gene>
    <name evidence="1" type="ORF">BDK51DRAFT_36857</name>
</gene>
<proteinExistence type="predicted"/>
<accession>A0A4P9WKL2</accession>
<sequence>MRSTFLGTKPYGALKDRGAIFPMSAEKSKVVPRKSNPSEAVPPLRIHVFMTHRVLEETGSKAWGKAATYLQARWHGPLSLLSSPRLPLDPHKVAKANQGQKRSQQTTTHRYVFNGIAVKAGPDGGSTGREWKWGRGNEPSHSPPNYFAGTRWAMAPMGVVKSCLPAVGRPIAERRKCVAAAWQGERDAFSDSALCLEPPGCNGAAELTYHAADHAKSGAGDEGWVGDGSCSNLAPPPSMGGYRFSQTPGPPVCRIRDECEPIICEESVSCSPRAAVFEAESGARSTDERPSCTSHR</sequence>
<dbReference type="Proteomes" id="UP000269721">
    <property type="component" value="Unassembled WGS sequence"/>
</dbReference>
<keyword evidence="2" id="KW-1185">Reference proteome</keyword>
<dbReference type="AlphaFoldDB" id="A0A4P9WKL2"/>
<evidence type="ECO:0000313" key="2">
    <source>
        <dbReference type="Proteomes" id="UP000269721"/>
    </source>
</evidence>
<name>A0A4P9WKL2_9FUNG</name>
<dbReference type="EMBL" id="KZ994434">
    <property type="protein sequence ID" value="RKO92942.1"/>
    <property type="molecule type" value="Genomic_DNA"/>
</dbReference>
<protein>
    <submittedName>
        <fullName evidence="1">Uncharacterized protein</fullName>
    </submittedName>
</protein>
<evidence type="ECO:0000313" key="1">
    <source>
        <dbReference type="EMBL" id="RKO92942.1"/>
    </source>
</evidence>
<reference evidence="2" key="1">
    <citation type="journal article" date="2018" name="Nat. Microbiol.">
        <title>Leveraging single-cell genomics to expand the fungal tree of life.</title>
        <authorList>
            <person name="Ahrendt S.R."/>
            <person name="Quandt C.A."/>
            <person name="Ciobanu D."/>
            <person name="Clum A."/>
            <person name="Salamov A."/>
            <person name="Andreopoulos B."/>
            <person name="Cheng J.F."/>
            <person name="Woyke T."/>
            <person name="Pelin A."/>
            <person name="Henrissat B."/>
            <person name="Reynolds N.K."/>
            <person name="Benny G.L."/>
            <person name="Smith M.E."/>
            <person name="James T.Y."/>
            <person name="Grigoriev I.V."/>
        </authorList>
    </citation>
    <scope>NUCLEOTIDE SEQUENCE [LARGE SCALE GENOMIC DNA]</scope>
</reference>
<organism evidence="1 2">
    <name type="scientific">Blyttiomyces helicus</name>
    <dbReference type="NCBI Taxonomy" id="388810"/>
    <lineage>
        <taxon>Eukaryota</taxon>
        <taxon>Fungi</taxon>
        <taxon>Fungi incertae sedis</taxon>
        <taxon>Chytridiomycota</taxon>
        <taxon>Chytridiomycota incertae sedis</taxon>
        <taxon>Chytridiomycetes</taxon>
        <taxon>Chytridiomycetes incertae sedis</taxon>
        <taxon>Blyttiomyces</taxon>
    </lineage>
</organism>